<gene>
    <name evidence="1" type="ORF">GTC17253_13450</name>
</gene>
<name>A0AB33IPH7_9BACT</name>
<dbReference type="SUPFAM" id="SSF52058">
    <property type="entry name" value="L domain-like"/>
    <property type="match status" value="1"/>
</dbReference>
<accession>A0AB33IPH7</accession>
<dbReference type="Pfam" id="PF13306">
    <property type="entry name" value="LRR_5"/>
    <property type="match status" value="1"/>
</dbReference>
<dbReference type="Gene3D" id="3.80.10.10">
    <property type="entry name" value="Ribonuclease Inhibitor"/>
    <property type="match status" value="1"/>
</dbReference>
<dbReference type="InterPro" id="IPR032675">
    <property type="entry name" value="LRR_dom_sf"/>
</dbReference>
<dbReference type="InterPro" id="IPR026906">
    <property type="entry name" value="LRR_5"/>
</dbReference>
<dbReference type="AlphaFoldDB" id="A0AB33IPH7"/>
<dbReference type="EMBL" id="AP035785">
    <property type="protein sequence ID" value="BFO71379.1"/>
    <property type="molecule type" value="Genomic_DNA"/>
</dbReference>
<reference evidence="1" key="1">
    <citation type="submission" date="2024-07" db="EMBL/GenBank/DDBJ databases">
        <title>Complete genome sequence of Prevotella sp. YM-2024 GTC17253.</title>
        <authorList>
            <person name="Hayashi M."/>
            <person name="Muto Y."/>
            <person name="Tanaka K."/>
            <person name="Niwa H."/>
        </authorList>
    </citation>
    <scope>NUCLEOTIDE SEQUENCE</scope>
    <source>
        <strain evidence="1">GTC17253</strain>
    </source>
</reference>
<organism evidence="1">
    <name type="scientific">Prevotella sp. GTC17253</name>
    <dbReference type="NCBI Taxonomy" id="3236793"/>
    <lineage>
        <taxon>Bacteria</taxon>
        <taxon>Pseudomonadati</taxon>
        <taxon>Bacteroidota</taxon>
        <taxon>Bacteroidia</taxon>
        <taxon>Bacteroidales</taxon>
        <taxon>Prevotellaceae</taxon>
        <taxon>Prevotella</taxon>
    </lineage>
</organism>
<proteinExistence type="predicted"/>
<sequence length="451" mass="49910">MSVHAEDFEAIIDGHPFHFNVRDAVKHTVELTQDPFHHHYSGTIIIPETVVNPNNGIAYTIDYLKDSAFKGETDITRLEFSDALRDLGHNVFEGCTGLKTVVFGANLEHLWKRSFLGCSSLETLVFGKSDKFFEMRKYADDGPLGGIPHVDAVYCTDPDPKDVAMTDIGDHGEVTPGEEPFDVIGKTATLYVPLGTADAYKTKMGWRQFENIQEYILLDENKELKLTVPVTGKRVVFQRTLKKDRWNSYCAPLNLDATEIANVFGAGTEVLEYDPSSTKSTLKFRHVTEIKANVPYMLKVTKEWDGYTYMWPAHDVAKPEAVTATGGAFAFTGSYTPGNVPQGSYFLSGSKYYKAKTSTSNPILGYRTYLSYLGNSSSAPAAPFFQFMVMPLSLGGMPTTEVISLVDEQGEQDGDVYNLQGQMVCKAGQSRESLPQGVYVVNGKKILINGK</sequence>
<evidence type="ECO:0008006" key="2">
    <source>
        <dbReference type="Google" id="ProtNLM"/>
    </source>
</evidence>
<evidence type="ECO:0000313" key="1">
    <source>
        <dbReference type="EMBL" id="BFO71379.1"/>
    </source>
</evidence>
<protein>
    <recommendedName>
        <fullName evidence="2">Leucine-rich repeat domain-containing protein</fullName>
    </recommendedName>
</protein>